<dbReference type="PANTHER" id="PTHR43205:SF7">
    <property type="entry name" value="PROSTAGLANDIN REDUCTASE 1"/>
    <property type="match status" value="1"/>
</dbReference>
<evidence type="ECO:0000313" key="4">
    <source>
        <dbReference type="EMBL" id="RKQ71965.1"/>
    </source>
</evidence>
<dbReference type="SUPFAM" id="SSF51735">
    <property type="entry name" value="NAD(P)-binding Rossmann-fold domains"/>
    <property type="match status" value="1"/>
</dbReference>
<feature type="domain" description="Oxidoreductase N-terminal" evidence="3">
    <location>
        <begin position="2"/>
        <end position="110"/>
    </location>
</feature>
<dbReference type="GO" id="GO:0016628">
    <property type="term" value="F:oxidoreductase activity, acting on the CH-CH group of donors, NAD or NADP as acceptor"/>
    <property type="evidence" value="ECO:0007669"/>
    <property type="project" value="InterPro"/>
</dbReference>
<evidence type="ECO:0000259" key="2">
    <source>
        <dbReference type="Pfam" id="PF00107"/>
    </source>
</evidence>
<evidence type="ECO:0000313" key="5">
    <source>
        <dbReference type="Proteomes" id="UP000282211"/>
    </source>
</evidence>
<dbReference type="EMBL" id="RBII01000001">
    <property type="protein sequence ID" value="RKQ71965.1"/>
    <property type="molecule type" value="Genomic_DNA"/>
</dbReference>
<feature type="domain" description="Alcohol dehydrogenase-like C-terminal" evidence="2">
    <location>
        <begin position="157"/>
        <end position="287"/>
    </location>
</feature>
<dbReference type="Pfam" id="PF00107">
    <property type="entry name" value="ADH_zinc_N"/>
    <property type="match status" value="1"/>
</dbReference>
<dbReference type="InParanoid" id="A0A420WM56"/>
<evidence type="ECO:0000259" key="3">
    <source>
        <dbReference type="Pfam" id="PF16884"/>
    </source>
</evidence>
<accession>A0A420WM56</accession>
<evidence type="ECO:0008006" key="6">
    <source>
        <dbReference type="Google" id="ProtNLM"/>
    </source>
</evidence>
<dbReference type="RefSeq" id="WP_121099759.1">
    <property type="nucleotide sequence ID" value="NZ_RBII01000001.1"/>
</dbReference>
<dbReference type="InterPro" id="IPR045010">
    <property type="entry name" value="MDR_fam"/>
</dbReference>
<evidence type="ECO:0000256" key="1">
    <source>
        <dbReference type="ARBA" id="ARBA00023002"/>
    </source>
</evidence>
<dbReference type="PANTHER" id="PTHR43205">
    <property type="entry name" value="PROSTAGLANDIN REDUCTASE"/>
    <property type="match status" value="1"/>
</dbReference>
<dbReference type="OrthoDB" id="9805663at2"/>
<reference evidence="4 5" key="1">
    <citation type="submission" date="2018-10" db="EMBL/GenBank/DDBJ databases">
        <title>Genomic Encyclopedia of Type Strains, Phase IV (KMG-IV): sequencing the most valuable type-strain genomes for metagenomic binning, comparative biology and taxonomic classification.</title>
        <authorList>
            <person name="Goeker M."/>
        </authorList>
    </citation>
    <scope>NUCLEOTIDE SEQUENCE [LARGE SCALE GENOMIC DNA]</scope>
    <source>
        <strain evidence="4 5">DSM 22008</strain>
    </source>
</reference>
<sequence length="331" mass="35407">MKQIVLKHKINAAPMATDFKEIDVERPNCPEAGILVKVKYISVDPYVGHQLHVGHMGMPPPEPNIEAIPGGVVGEVIESQSNKAKVGDHIHAPSAGGWAEYCKFDDKQYTVIDPDAAPLSAYAGILGMPGLTAWASVTQLAKVGEGDVVAVNAAAGPVGGAVGQFSRMRGAKTVIGIAGGKEKCAMVEDLYGFSKCVDYKTNSWQDEYKSAAPEGVSVHHENVGSEQLAFAMQNLKLYGRVVLCGLAAHYHETEPAKTLIGPMVGKRAAVMGLVVYDYYDRWDEFRAEVSPWVKSGDVKIAEDIAKGLSAGPELMEKLMKGKNVGKCVIAL</sequence>
<dbReference type="FunFam" id="3.40.50.720:FF:000121">
    <property type="entry name" value="Prostaglandin reductase 2"/>
    <property type="match status" value="1"/>
</dbReference>
<dbReference type="InterPro" id="IPR036291">
    <property type="entry name" value="NAD(P)-bd_dom_sf"/>
</dbReference>
<name>A0A420WM56_9PROT</name>
<dbReference type="Pfam" id="PF16884">
    <property type="entry name" value="ADH_N_2"/>
    <property type="match status" value="1"/>
</dbReference>
<organism evidence="4 5">
    <name type="scientific">Litorimonas taeanensis</name>
    <dbReference type="NCBI Taxonomy" id="568099"/>
    <lineage>
        <taxon>Bacteria</taxon>
        <taxon>Pseudomonadati</taxon>
        <taxon>Pseudomonadota</taxon>
        <taxon>Alphaproteobacteria</taxon>
        <taxon>Maricaulales</taxon>
        <taxon>Robiginitomaculaceae</taxon>
    </lineage>
</organism>
<protein>
    <recommendedName>
        <fullName evidence="6">Enoyl reductase (ER) domain-containing protein</fullName>
    </recommendedName>
</protein>
<comment type="caution">
    <text evidence="4">The sequence shown here is derived from an EMBL/GenBank/DDBJ whole genome shotgun (WGS) entry which is preliminary data.</text>
</comment>
<gene>
    <name evidence="4" type="ORF">DES40_1301</name>
</gene>
<proteinExistence type="predicted"/>
<dbReference type="InterPro" id="IPR013149">
    <property type="entry name" value="ADH-like_C"/>
</dbReference>
<dbReference type="SUPFAM" id="SSF50129">
    <property type="entry name" value="GroES-like"/>
    <property type="match status" value="1"/>
</dbReference>
<keyword evidence="5" id="KW-1185">Reference proteome</keyword>
<dbReference type="InterPro" id="IPR041694">
    <property type="entry name" value="ADH_N_2"/>
</dbReference>
<dbReference type="InterPro" id="IPR011032">
    <property type="entry name" value="GroES-like_sf"/>
</dbReference>
<dbReference type="CDD" id="cd05288">
    <property type="entry name" value="PGDH"/>
    <property type="match status" value="1"/>
</dbReference>
<dbReference type="AlphaFoldDB" id="A0A420WM56"/>
<dbReference type="Gene3D" id="3.40.50.720">
    <property type="entry name" value="NAD(P)-binding Rossmann-like Domain"/>
    <property type="match status" value="1"/>
</dbReference>
<dbReference type="Proteomes" id="UP000282211">
    <property type="component" value="Unassembled WGS sequence"/>
</dbReference>
<dbReference type="Gene3D" id="3.90.180.10">
    <property type="entry name" value="Medium-chain alcohol dehydrogenases, catalytic domain"/>
    <property type="match status" value="1"/>
</dbReference>
<keyword evidence="1" id="KW-0560">Oxidoreductase</keyword>